<dbReference type="InterPro" id="IPR000210">
    <property type="entry name" value="BTB/POZ_dom"/>
</dbReference>
<evidence type="ECO:0000313" key="4">
    <source>
        <dbReference type="Proteomes" id="UP000789572"/>
    </source>
</evidence>
<dbReference type="AlphaFoldDB" id="A0A9N8Z7A9"/>
<dbReference type="InterPro" id="IPR011333">
    <property type="entry name" value="SKP1/BTB/POZ_sf"/>
</dbReference>
<keyword evidence="4" id="KW-1185">Reference proteome</keyword>
<reference evidence="3" key="1">
    <citation type="submission" date="2021-06" db="EMBL/GenBank/DDBJ databases">
        <authorList>
            <person name="Kallberg Y."/>
            <person name="Tangrot J."/>
            <person name="Rosling A."/>
        </authorList>
    </citation>
    <scope>NUCLEOTIDE SEQUENCE</scope>
    <source>
        <strain evidence="3">IA702</strain>
    </source>
</reference>
<dbReference type="InterPro" id="IPR051481">
    <property type="entry name" value="BTB-POZ/Galectin-3-binding"/>
</dbReference>
<gene>
    <name evidence="3" type="ORF">POCULU_LOCUS1404</name>
</gene>
<dbReference type="Proteomes" id="UP000789572">
    <property type="component" value="Unassembled WGS sequence"/>
</dbReference>
<proteinExistence type="predicted"/>
<dbReference type="PANTHER" id="PTHR24410">
    <property type="entry name" value="HL07962P-RELATED"/>
    <property type="match status" value="1"/>
</dbReference>
<protein>
    <submittedName>
        <fullName evidence="3">2017_t:CDS:1</fullName>
    </submittedName>
</protein>
<dbReference type="Gene3D" id="3.30.710.10">
    <property type="entry name" value="Potassium Channel Kv1.1, Chain A"/>
    <property type="match status" value="1"/>
</dbReference>
<dbReference type="OrthoDB" id="408604at2759"/>
<feature type="domain" description="TLDc" evidence="2">
    <location>
        <begin position="192"/>
        <end position="369"/>
    </location>
</feature>
<evidence type="ECO:0000259" key="1">
    <source>
        <dbReference type="PROSITE" id="PS50097"/>
    </source>
</evidence>
<feature type="domain" description="BTB" evidence="1">
    <location>
        <begin position="23"/>
        <end position="96"/>
    </location>
</feature>
<comment type="caution">
    <text evidence="3">The sequence shown here is derived from an EMBL/GenBank/DDBJ whole genome shotgun (WGS) entry which is preliminary data.</text>
</comment>
<dbReference type="PROSITE" id="PS50097">
    <property type="entry name" value="BTB"/>
    <property type="match status" value="1"/>
</dbReference>
<organism evidence="3 4">
    <name type="scientific">Paraglomus occultum</name>
    <dbReference type="NCBI Taxonomy" id="144539"/>
    <lineage>
        <taxon>Eukaryota</taxon>
        <taxon>Fungi</taxon>
        <taxon>Fungi incertae sedis</taxon>
        <taxon>Mucoromycota</taxon>
        <taxon>Glomeromycotina</taxon>
        <taxon>Glomeromycetes</taxon>
        <taxon>Paraglomerales</taxon>
        <taxon>Paraglomeraceae</taxon>
        <taxon>Paraglomus</taxon>
    </lineage>
</organism>
<dbReference type="SMART" id="SM00225">
    <property type="entry name" value="BTB"/>
    <property type="match status" value="1"/>
</dbReference>
<dbReference type="InterPro" id="IPR006571">
    <property type="entry name" value="TLDc_dom"/>
</dbReference>
<evidence type="ECO:0000313" key="3">
    <source>
        <dbReference type="EMBL" id="CAG8478313.1"/>
    </source>
</evidence>
<dbReference type="EMBL" id="CAJVPJ010000104">
    <property type="protein sequence ID" value="CAG8478313.1"/>
    <property type="molecule type" value="Genomic_DNA"/>
</dbReference>
<evidence type="ECO:0000259" key="2">
    <source>
        <dbReference type="PROSITE" id="PS51886"/>
    </source>
</evidence>
<dbReference type="PROSITE" id="PS51886">
    <property type="entry name" value="TLDC"/>
    <property type="match status" value="1"/>
</dbReference>
<accession>A0A9N8Z7A9</accession>
<dbReference type="Pfam" id="PF07534">
    <property type="entry name" value="TLD"/>
    <property type="match status" value="1"/>
</dbReference>
<dbReference type="PANTHER" id="PTHR24410:SF23">
    <property type="entry name" value="BTB DOMAIN-CONTAINING PROTEIN-RELATED"/>
    <property type="match status" value="1"/>
</dbReference>
<dbReference type="SUPFAM" id="SSF54695">
    <property type="entry name" value="POZ domain"/>
    <property type="match status" value="1"/>
</dbReference>
<sequence>MSFCYSAELANDLEALFHNSDEYDLVITCGQNDEVEDIGAHSLLLRARCAYFRTALSKKWQERENGIIKFSKPNIAPRIIKIILRYLYTGLFRIDTLPSEDLLELLTASDELGLSTIFNETEMYLTEKRHEWLLQNLVPLMNPGEYFTKVRVPYKALLSPELDEEILQYFHISNFKPSFNVLPKRHGSIDSTIIGFRHSSLIYSTISKSIDKPFRFNLLFRASLHGFQPNVFHSRCDFANKTIVVGKIVGSKDIIGGYNPVSWSQGTQLLFTTSCGPYEELWPSLRYYRFAMDSFLFAFKDGEKDQYRISRVNAATQAILCTPSYGPSFGESDLIIADRRGWCMPKSYEKLLGQTGVFMLEDYEVFEVIV</sequence>
<dbReference type="Pfam" id="PF00651">
    <property type="entry name" value="BTB"/>
    <property type="match status" value="1"/>
</dbReference>
<name>A0A9N8Z7A9_9GLOM</name>